<comment type="caution">
    <text evidence="1">The sequence shown here is derived from an EMBL/GenBank/DDBJ whole genome shotgun (WGS) entry which is preliminary data.</text>
</comment>
<name>A0AAV4GS26_9GAST</name>
<dbReference type="EMBL" id="BMAT01005071">
    <property type="protein sequence ID" value="GFR87170.1"/>
    <property type="molecule type" value="Genomic_DNA"/>
</dbReference>
<evidence type="ECO:0000313" key="2">
    <source>
        <dbReference type="Proteomes" id="UP000762676"/>
    </source>
</evidence>
<evidence type="ECO:0000313" key="1">
    <source>
        <dbReference type="EMBL" id="GFR87170.1"/>
    </source>
</evidence>
<keyword evidence="2" id="KW-1185">Reference proteome</keyword>
<accession>A0AAV4GS26</accession>
<proteinExistence type="predicted"/>
<gene>
    <name evidence="1" type="ORF">ElyMa_002486800</name>
</gene>
<sequence length="96" mass="10755">MINCFPKAIITWHGWESNPQPHHHESYALTILPCCPILILCDVTNKFGVSELGRQPKTSRDHRNTNDLCGNRKPLAITGTSMTCVATENLSQSQEH</sequence>
<dbReference type="AlphaFoldDB" id="A0AAV4GS26"/>
<organism evidence="1 2">
    <name type="scientific">Elysia marginata</name>
    <dbReference type="NCBI Taxonomy" id="1093978"/>
    <lineage>
        <taxon>Eukaryota</taxon>
        <taxon>Metazoa</taxon>
        <taxon>Spiralia</taxon>
        <taxon>Lophotrochozoa</taxon>
        <taxon>Mollusca</taxon>
        <taxon>Gastropoda</taxon>
        <taxon>Heterobranchia</taxon>
        <taxon>Euthyneura</taxon>
        <taxon>Panpulmonata</taxon>
        <taxon>Sacoglossa</taxon>
        <taxon>Placobranchoidea</taxon>
        <taxon>Plakobranchidae</taxon>
        <taxon>Elysia</taxon>
    </lineage>
</organism>
<protein>
    <submittedName>
        <fullName evidence="1">Uncharacterized protein</fullName>
    </submittedName>
</protein>
<dbReference type="Proteomes" id="UP000762676">
    <property type="component" value="Unassembled WGS sequence"/>
</dbReference>
<reference evidence="1 2" key="1">
    <citation type="journal article" date="2021" name="Elife">
        <title>Chloroplast acquisition without the gene transfer in kleptoplastic sea slugs, Plakobranchus ocellatus.</title>
        <authorList>
            <person name="Maeda T."/>
            <person name="Takahashi S."/>
            <person name="Yoshida T."/>
            <person name="Shimamura S."/>
            <person name="Takaki Y."/>
            <person name="Nagai Y."/>
            <person name="Toyoda A."/>
            <person name="Suzuki Y."/>
            <person name="Arimoto A."/>
            <person name="Ishii H."/>
            <person name="Satoh N."/>
            <person name="Nishiyama T."/>
            <person name="Hasebe M."/>
            <person name="Maruyama T."/>
            <person name="Minagawa J."/>
            <person name="Obokata J."/>
            <person name="Shigenobu S."/>
        </authorList>
    </citation>
    <scope>NUCLEOTIDE SEQUENCE [LARGE SCALE GENOMIC DNA]</scope>
</reference>